<dbReference type="PANTHER" id="PTHR47642:SF5">
    <property type="entry name" value="ATP-DEPENDENT DNA HELICASE"/>
    <property type="match status" value="1"/>
</dbReference>
<keyword evidence="1" id="KW-0347">Helicase</keyword>
<keyword evidence="1" id="KW-0234">DNA repair</keyword>
<dbReference type="SUPFAM" id="SSF56219">
    <property type="entry name" value="DNase I-like"/>
    <property type="match status" value="1"/>
</dbReference>
<reference evidence="4" key="1">
    <citation type="submission" date="2021-02" db="EMBL/GenBank/DDBJ databases">
        <authorList>
            <person name="Nowell W R."/>
        </authorList>
    </citation>
    <scope>NUCLEOTIDE SEQUENCE</scope>
</reference>
<dbReference type="EC" id="5.6.2.3" evidence="1"/>
<protein>
    <recommendedName>
        <fullName evidence="1">ATP-dependent DNA helicase</fullName>
        <ecNumber evidence="1">5.6.2.3</ecNumber>
    </recommendedName>
</protein>
<keyword evidence="1" id="KW-0233">DNA recombination</keyword>
<comment type="caution">
    <text evidence="4">The sequence shown here is derived from an EMBL/GenBank/DDBJ whole genome shotgun (WGS) entry which is preliminary data.</text>
</comment>
<dbReference type="InterPro" id="IPR005135">
    <property type="entry name" value="Endo/exonuclease/phosphatase"/>
</dbReference>
<dbReference type="Pfam" id="PF14529">
    <property type="entry name" value="Exo_endo_phos_2"/>
    <property type="match status" value="1"/>
</dbReference>
<dbReference type="InterPro" id="IPR010285">
    <property type="entry name" value="DNA_helicase_pif1-like_DEAD"/>
</dbReference>
<dbReference type="GO" id="GO:0043139">
    <property type="term" value="F:5'-3' DNA helicase activity"/>
    <property type="evidence" value="ECO:0007669"/>
    <property type="project" value="UniProtKB-EC"/>
</dbReference>
<name>A0A8S2QVV5_9BILA</name>
<dbReference type="GO" id="GO:0006310">
    <property type="term" value="P:DNA recombination"/>
    <property type="evidence" value="ECO:0007669"/>
    <property type="project" value="UniProtKB-KW"/>
</dbReference>
<dbReference type="Proteomes" id="UP000676336">
    <property type="component" value="Unassembled WGS sequence"/>
</dbReference>
<dbReference type="InterPro" id="IPR002048">
    <property type="entry name" value="EF_hand_dom"/>
</dbReference>
<keyword evidence="1" id="KW-0547">Nucleotide-binding</keyword>
<feature type="domain" description="EF-hand" evidence="2">
    <location>
        <begin position="62"/>
        <end position="97"/>
    </location>
</feature>
<keyword evidence="1" id="KW-0067">ATP-binding</keyword>
<gene>
    <name evidence="4" type="ORF">SMN809_LOCUS18901</name>
</gene>
<dbReference type="InterPro" id="IPR027417">
    <property type="entry name" value="P-loop_NTPase"/>
</dbReference>
<dbReference type="InterPro" id="IPR036691">
    <property type="entry name" value="Endo/exonu/phosph_ase_sf"/>
</dbReference>
<dbReference type="EMBL" id="CAJOBI010009260">
    <property type="protein sequence ID" value="CAF4133827.1"/>
    <property type="molecule type" value="Genomic_DNA"/>
</dbReference>
<comment type="similarity">
    <text evidence="1">Belongs to the helicase family.</text>
</comment>
<dbReference type="PROSITE" id="PS50802">
    <property type="entry name" value="OTU"/>
    <property type="match status" value="1"/>
</dbReference>
<evidence type="ECO:0000313" key="5">
    <source>
        <dbReference type="Proteomes" id="UP000676336"/>
    </source>
</evidence>
<comment type="cofactor">
    <cofactor evidence="1">
        <name>Mg(2+)</name>
        <dbReference type="ChEBI" id="CHEBI:18420"/>
    </cofactor>
</comment>
<dbReference type="Gene3D" id="3.40.50.300">
    <property type="entry name" value="P-loop containing nucleotide triphosphate hydrolases"/>
    <property type="match status" value="2"/>
</dbReference>
<comment type="catalytic activity">
    <reaction evidence="1">
        <text>ATP + H2O = ADP + phosphate + H(+)</text>
        <dbReference type="Rhea" id="RHEA:13065"/>
        <dbReference type="ChEBI" id="CHEBI:15377"/>
        <dbReference type="ChEBI" id="CHEBI:15378"/>
        <dbReference type="ChEBI" id="CHEBI:30616"/>
        <dbReference type="ChEBI" id="CHEBI:43474"/>
        <dbReference type="ChEBI" id="CHEBI:456216"/>
        <dbReference type="EC" id="5.6.2.3"/>
    </reaction>
</comment>
<dbReference type="Pfam" id="PF05970">
    <property type="entry name" value="PIF1"/>
    <property type="match status" value="1"/>
</dbReference>
<dbReference type="GO" id="GO:0016787">
    <property type="term" value="F:hydrolase activity"/>
    <property type="evidence" value="ECO:0007669"/>
    <property type="project" value="UniProtKB-KW"/>
</dbReference>
<dbReference type="GO" id="GO:0006281">
    <property type="term" value="P:DNA repair"/>
    <property type="evidence" value="ECO:0007669"/>
    <property type="project" value="UniProtKB-KW"/>
</dbReference>
<keyword evidence="1" id="KW-0378">Hydrolase</keyword>
<proteinExistence type="inferred from homology"/>
<dbReference type="PROSITE" id="PS50222">
    <property type="entry name" value="EF_HAND_2"/>
    <property type="match status" value="1"/>
</dbReference>
<dbReference type="PANTHER" id="PTHR47642">
    <property type="entry name" value="ATP-DEPENDENT DNA HELICASE"/>
    <property type="match status" value="1"/>
</dbReference>
<dbReference type="InterPro" id="IPR003323">
    <property type="entry name" value="OTU_dom"/>
</dbReference>
<dbReference type="InterPro" id="IPR051055">
    <property type="entry name" value="PIF1_helicase"/>
</dbReference>
<dbReference type="Gene3D" id="3.60.10.10">
    <property type="entry name" value="Endonuclease/exonuclease/phosphatase"/>
    <property type="match status" value="1"/>
</dbReference>
<evidence type="ECO:0000259" key="3">
    <source>
        <dbReference type="PROSITE" id="PS50802"/>
    </source>
</evidence>
<organism evidence="4 5">
    <name type="scientific">Rotaria magnacalcarata</name>
    <dbReference type="NCBI Taxonomy" id="392030"/>
    <lineage>
        <taxon>Eukaryota</taxon>
        <taxon>Metazoa</taxon>
        <taxon>Spiralia</taxon>
        <taxon>Gnathifera</taxon>
        <taxon>Rotifera</taxon>
        <taxon>Eurotatoria</taxon>
        <taxon>Bdelloidea</taxon>
        <taxon>Philodinida</taxon>
        <taxon>Philodinidae</taxon>
        <taxon>Rotaria</taxon>
    </lineage>
</organism>
<dbReference type="GO" id="GO:0005509">
    <property type="term" value="F:calcium ion binding"/>
    <property type="evidence" value="ECO:0007669"/>
    <property type="project" value="InterPro"/>
</dbReference>
<dbReference type="GO" id="GO:0005524">
    <property type="term" value="F:ATP binding"/>
    <property type="evidence" value="ECO:0007669"/>
    <property type="project" value="UniProtKB-KW"/>
</dbReference>
<feature type="domain" description="OTU" evidence="3">
    <location>
        <begin position="1363"/>
        <end position="1383"/>
    </location>
</feature>
<feature type="non-terminal residue" evidence="4">
    <location>
        <position position="1383"/>
    </location>
</feature>
<evidence type="ECO:0000313" key="4">
    <source>
        <dbReference type="EMBL" id="CAF4133827.1"/>
    </source>
</evidence>
<accession>A0A8S2QVV5</accession>
<keyword evidence="1" id="KW-0227">DNA damage</keyword>
<sequence>MGLGILGIRFFPLDSHTCKKHVKNGIKCRLGIPYFPMRKTMILEPFTDDEKFTTKEREEISKNKQNVIKELENISKDKDNSLTFEEFLEHVNMNEEEYIKMIRSELKKAKVFLKRAPNEIRINAYNPMIMSLHRANMDIQFILDPYACLTYCVNYISKSENGMSKLLREALNELKKGNHTVKERLGVLANKFLNSSEISAQEAVYHILSIPLSINSRSTIFINTNRPENRISIVKSDEILQKLDPDSKDIFVQGLIDMYVNRPDEMKNVCFADFASLYNVTKRIAYNDGIAENSDDEEVIDNEFDEFNPLKMKNSKGWIKRRTKQKIIIRFRNFQLHQDPENYYREQLMLFHPWNNEQKDLIDINHEEVFESYKDSIRKKRSEYVHHEANEFEKAVEENKETEDDSDIDDTNIEYDQDENEFFIYETGNNEGDIFLEMGINTHTKKVEHFNVPKIIPNIEYQEMMRNLNDSQRKYTLNVMNLIKNGDEQFFHFINGGAGVGKSTSIKVVYQSILRFYNSLPGSNPETIHVALCAPTGKAAASIDGMTLHSFLSLPVNQCKQKLVKLNSDVSNRIGVKLKHLQLLIIDEISMVGFTMFQQVDARLQQIMKVKKPFGGISLLVLGDFNQLKPIGDKYIFQYNNSYNALVDNPLWSLFRLFELTEIMRQKDDKPFAIALSNLAKGMMTSEDINLLKSRIVSVDKLEGTENAIRVFRSNAEVDAYNAKALASLNTERATANAYDFCVGDGLASIKEKILSNVKNLKTTETYGLPLKIDLKVGAKYMMTVNFDTEDGLVNGACGKLIMIDYGKLQKTNETVPCRLWIKFNEEKTGRKARANFHNVMLNRNIDSSLTPIEPVIRQINTRSTNFKVERKQFPVVPCEAMTIYKSQGGTYEKIVVNLKKGMTRSELYVACSRATKASGLYLIGDLAPPKPPERNDALATMFKTMRSEGKMKFSLEFPEESQGEGFSVMFHNVQSLNKHILDVKSDKTFLSASMISLVETWTKPGDSLEIEDFKVVHRRDCNDIRRPFGQITYLKNHLKYESIAERCEYSGKNHIEYSSIKIDDICIISVYNSPNSPFDILKRHINEVITASKRFCENIIVVGDFNINLKIKTNYKFIEYMKSIGLTLINKLNKNSTNAKTQIDYCFANVNGWKCDYFESLTSFHKPLWIRKHEINLQLHVDEDEQIRTDMPLNLGDLSIDDRSDVMDIDDQSSFEQTHTGISFNIKDFHTDDQPEIMEGVGQSSFENYEMTDEENDQVNTDISFNLKELKTNGLRASTIFNRKSPIETYEIVDLNTRRILDHFLLVLDSNNTTDTDQISNQARIINDLIEKSPFITVHNKDQSVRLKPKTEYSVQAFDSVYARTRTTGDGNCLYSSLSIIN</sequence>
<dbReference type="CDD" id="cd18809">
    <property type="entry name" value="SF1_C_RecD"/>
    <property type="match status" value="1"/>
</dbReference>
<dbReference type="SUPFAM" id="SSF52540">
    <property type="entry name" value="P-loop containing nucleoside triphosphate hydrolases"/>
    <property type="match status" value="2"/>
</dbReference>
<evidence type="ECO:0000259" key="2">
    <source>
        <dbReference type="PROSITE" id="PS50222"/>
    </source>
</evidence>
<dbReference type="GO" id="GO:0000723">
    <property type="term" value="P:telomere maintenance"/>
    <property type="evidence" value="ECO:0007669"/>
    <property type="project" value="InterPro"/>
</dbReference>
<evidence type="ECO:0000256" key="1">
    <source>
        <dbReference type="RuleBase" id="RU363044"/>
    </source>
</evidence>